<name>A0A7J6M8S3_PERCH</name>
<protein>
    <recommendedName>
        <fullName evidence="4">DUF5050 domain-containing protein</fullName>
    </recommendedName>
</protein>
<evidence type="ECO:0000256" key="1">
    <source>
        <dbReference type="SAM" id="SignalP"/>
    </source>
</evidence>
<dbReference type="AlphaFoldDB" id="A0A7J6M8S3"/>
<keyword evidence="3" id="KW-1185">Reference proteome</keyword>
<dbReference type="Proteomes" id="UP000591131">
    <property type="component" value="Unassembled WGS sequence"/>
</dbReference>
<accession>A0A7J6M8S3</accession>
<dbReference type="OrthoDB" id="412903at2759"/>
<organism evidence="2 3">
    <name type="scientific">Perkinsus chesapeaki</name>
    <name type="common">Clam parasite</name>
    <name type="synonym">Perkinsus andrewsi</name>
    <dbReference type="NCBI Taxonomy" id="330153"/>
    <lineage>
        <taxon>Eukaryota</taxon>
        <taxon>Sar</taxon>
        <taxon>Alveolata</taxon>
        <taxon>Perkinsozoa</taxon>
        <taxon>Perkinsea</taxon>
        <taxon>Perkinsida</taxon>
        <taxon>Perkinsidae</taxon>
        <taxon>Perkinsus</taxon>
    </lineage>
</organism>
<feature type="signal peptide" evidence="1">
    <location>
        <begin position="1"/>
        <end position="32"/>
    </location>
</feature>
<evidence type="ECO:0008006" key="4">
    <source>
        <dbReference type="Google" id="ProtNLM"/>
    </source>
</evidence>
<reference evidence="2 3" key="1">
    <citation type="submission" date="2020-04" db="EMBL/GenBank/DDBJ databases">
        <title>Perkinsus chesapeaki whole genome sequence.</title>
        <authorList>
            <person name="Bogema D.R."/>
        </authorList>
    </citation>
    <scope>NUCLEOTIDE SEQUENCE [LARGE SCALE GENOMIC DNA]</scope>
    <source>
        <strain evidence="2">ATCC PRA-425</strain>
    </source>
</reference>
<dbReference type="EMBL" id="JAAPAO010000201">
    <property type="protein sequence ID" value="KAF4667895.1"/>
    <property type="molecule type" value="Genomic_DNA"/>
</dbReference>
<feature type="chain" id="PRO_5029613223" description="DUF5050 domain-containing protein" evidence="1">
    <location>
        <begin position="33"/>
        <end position="302"/>
    </location>
</feature>
<gene>
    <name evidence="2" type="ORF">FOL47_003345</name>
</gene>
<evidence type="ECO:0000313" key="2">
    <source>
        <dbReference type="EMBL" id="KAF4667895.1"/>
    </source>
</evidence>
<sequence length="302" mass="33788">MKHRYRNTAMVRRQSLVLLVILASVPTTSVLGRPSSWCDNNEAERVYGGVSGWAGFLPDGGIDMIDYAFDKYGNWIISGKDLSLGEYKLWRLLWIDDWIDDADDILSHTWSGLYYDDYETALYATDSENNMVYRFVRRSFISWDSDVVVSGQGNGSSKLDQPAGIRKFGSTLYIVQTGGRDNTVVSWDIGSNKRNFKFSFSPTGKFGIDVWNGYIFYRGGDDAVYKKSLYSPAGRSELVVGGCGAGSNVNQITNAGTGALRVYSEKCDLIVWDFTPGANRFVEWDDRWCSAAIITTTKSKQP</sequence>
<evidence type="ECO:0000313" key="3">
    <source>
        <dbReference type="Proteomes" id="UP000591131"/>
    </source>
</evidence>
<keyword evidence="1" id="KW-0732">Signal</keyword>
<proteinExistence type="predicted"/>
<comment type="caution">
    <text evidence="2">The sequence shown here is derived from an EMBL/GenBank/DDBJ whole genome shotgun (WGS) entry which is preliminary data.</text>
</comment>